<dbReference type="EMBL" id="CAJVQA010065820">
    <property type="protein sequence ID" value="CAG8831282.1"/>
    <property type="molecule type" value="Genomic_DNA"/>
</dbReference>
<dbReference type="Proteomes" id="UP000789759">
    <property type="component" value="Unassembled WGS sequence"/>
</dbReference>
<gene>
    <name evidence="1" type="ORF">CPELLU_LOCUS20716</name>
</gene>
<organism evidence="1 2">
    <name type="scientific">Cetraspora pellucida</name>
    <dbReference type="NCBI Taxonomy" id="1433469"/>
    <lineage>
        <taxon>Eukaryota</taxon>
        <taxon>Fungi</taxon>
        <taxon>Fungi incertae sedis</taxon>
        <taxon>Mucoromycota</taxon>
        <taxon>Glomeromycotina</taxon>
        <taxon>Glomeromycetes</taxon>
        <taxon>Diversisporales</taxon>
        <taxon>Gigasporaceae</taxon>
        <taxon>Cetraspora</taxon>
    </lineage>
</organism>
<dbReference type="AlphaFoldDB" id="A0A9N9PKX9"/>
<comment type="caution">
    <text evidence="1">The sequence shown here is derived from an EMBL/GenBank/DDBJ whole genome shotgun (WGS) entry which is preliminary data.</text>
</comment>
<sequence length="168" mass="20514">MSSEKKLVDQLQDDYFYYGDDSDETIIDVVLDYMSNNKEYLKNEYIMNKIKQVFRDEYIHDKKLDESKDFYYKLKQRDYEFDIESAIVVNQLKPQFEVDVKDETLRRLKRKNLDIKNEELFNHIQEEVHDTISNYSSVLSLYNGDVNKYEKSEEYKYLVNKETLQQYR</sequence>
<evidence type="ECO:0000313" key="2">
    <source>
        <dbReference type="Proteomes" id="UP000789759"/>
    </source>
</evidence>
<evidence type="ECO:0000313" key="1">
    <source>
        <dbReference type="EMBL" id="CAG8831282.1"/>
    </source>
</evidence>
<keyword evidence="2" id="KW-1185">Reference proteome</keyword>
<accession>A0A9N9PKX9</accession>
<protein>
    <submittedName>
        <fullName evidence="1">3313_t:CDS:1</fullName>
    </submittedName>
</protein>
<reference evidence="1" key="1">
    <citation type="submission" date="2021-06" db="EMBL/GenBank/DDBJ databases">
        <authorList>
            <person name="Kallberg Y."/>
            <person name="Tangrot J."/>
            <person name="Rosling A."/>
        </authorList>
    </citation>
    <scope>NUCLEOTIDE SEQUENCE</scope>
    <source>
        <strain evidence="1">FL966</strain>
    </source>
</reference>
<proteinExistence type="predicted"/>
<name>A0A9N9PKX9_9GLOM</name>
<dbReference type="OrthoDB" id="10558395at2759"/>
<feature type="non-terminal residue" evidence="1">
    <location>
        <position position="168"/>
    </location>
</feature>